<feature type="binding site" description="axial binding residue" evidence="4">
    <location>
        <position position="507"/>
    </location>
    <ligand>
        <name>heme</name>
        <dbReference type="ChEBI" id="CHEBI:30413"/>
    </ligand>
    <ligandPart>
        <name>Fe</name>
        <dbReference type="ChEBI" id="CHEBI:18248"/>
    </ligandPart>
</feature>
<accession>A0AAN6T8B2</accession>
<organism evidence="7 8">
    <name type="scientific">Canariomyces notabilis</name>
    <dbReference type="NCBI Taxonomy" id="2074819"/>
    <lineage>
        <taxon>Eukaryota</taxon>
        <taxon>Fungi</taxon>
        <taxon>Dikarya</taxon>
        <taxon>Ascomycota</taxon>
        <taxon>Pezizomycotina</taxon>
        <taxon>Sordariomycetes</taxon>
        <taxon>Sordariomycetidae</taxon>
        <taxon>Sordariales</taxon>
        <taxon>Chaetomiaceae</taxon>
        <taxon>Canariomyces</taxon>
    </lineage>
</organism>
<dbReference type="Gene3D" id="1.10.630.10">
    <property type="entry name" value="Cytochrome P450"/>
    <property type="match status" value="1"/>
</dbReference>
<dbReference type="GO" id="GO:0016705">
    <property type="term" value="F:oxidoreductase activity, acting on paired donors, with incorporation or reduction of molecular oxygen"/>
    <property type="evidence" value="ECO:0007669"/>
    <property type="project" value="InterPro"/>
</dbReference>
<dbReference type="InterPro" id="IPR002401">
    <property type="entry name" value="Cyt_P450_E_grp-I"/>
</dbReference>
<dbReference type="PRINTS" id="PR00463">
    <property type="entry name" value="EP450I"/>
</dbReference>
<evidence type="ECO:0000256" key="6">
    <source>
        <dbReference type="SAM" id="Phobius"/>
    </source>
</evidence>
<keyword evidence="6" id="KW-0472">Membrane</keyword>
<name>A0AAN6T8B2_9PEZI</name>
<dbReference type="InterPro" id="IPR050121">
    <property type="entry name" value="Cytochrome_P450_monoxygenase"/>
</dbReference>
<dbReference type="SUPFAM" id="SSF48264">
    <property type="entry name" value="Cytochrome P450"/>
    <property type="match status" value="1"/>
</dbReference>
<proteinExistence type="predicted"/>
<sequence length="563" mass="63484">MPDFLGVWLPLWICTWIAAVVQYVSHRNHGFVTVITFLVAEFGALVIWAFYGMVLYPRYFTPFRQLPTPPGRTLRYGNRKQFFPEYAWDDVRNAAETVPNNGLMRFYDALSKEALVVTKTEAIKEMLTLKPDDFGHPKNVQYLMHRLTGSRFSFLSPHGHKAFRKHLRPAFTVAHIRSIMPTIWGRSDHMTRLIRRELQANPDPHHTVDIRDYLRRTMWDIFGLIVLGHDFQTLDKPAAGTRDKLVGILGRMNGRLVQWANFIMTYVDVRPLLKVLSPLLMKSPTGKALEQIRNSVTQAVGRKETEFRADTAKRGSNEQREGEGEGSGRDITHISLKSGVFPSEELIDNAMLFLTAGPNSTAAAVEWAIYEMCRRPEIQARLRDEINECLDPAQLNGTSGLSGAALLRNLQSLPYLSAVCNEVIRYYPFVPLSPRVAERDTSLLGVPIPRGATLLTPVEVFNRSKELWGHDAEEFNPDRWMGVGRETNGGAANAYAFMSFGAGPGTCIGKDYARAMMACLVAALVREFEIEVVNLETAGRLLPAPFKKSLEGMQVRLRTLHHS</sequence>
<dbReference type="InterPro" id="IPR001128">
    <property type="entry name" value="Cyt_P450"/>
</dbReference>
<gene>
    <name evidence="7" type="ORF">N656DRAFT_762767</name>
</gene>
<evidence type="ECO:0000256" key="4">
    <source>
        <dbReference type="PIRSR" id="PIRSR602401-1"/>
    </source>
</evidence>
<evidence type="ECO:0000256" key="1">
    <source>
        <dbReference type="ARBA" id="ARBA00022617"/>
    </source>
</evidence>
<keyword evidence="6" id="KW-0812">Transmembrane</keyword>
<dbReference type="PANTHER" id="PTHR24305:SF227">
    <property type="entry name" value="P450, PUTATIVE (EUROFUNG)-RELATED"/>
    <property type="match status" value="1"/>
</dbReference>
<feature type="transmembrane region" description="Helical" evidence="6">
    <location>
        <begin position="6"/>
        <end position="24"/>
    </location>
</feature>
<evidence type="ECO:0000313" key="8">
    <source>
        <dbReference type="Proteomes" id="UP001302812"/>
    </source>
</evidence>
<evidence type="ECO:0000313" key="7">
    <source>
        <dbReference type="EMBL" id="KAK4107789.1"/>
    </source>
</evidence>
<keyword evidence="2 4" id="KW-0479">Metal-binding</keyword>
<protein>
    <submittedName>
        <fullName evidence="7">Cytochrome P450</fullName>
    </submittedName>
</protein>
<keyword evidence="1 4" id="KW-0349">Heme</keyword>
<feature type="region of interest" description="Disordered" evidence="5">
    <location>
        <begin position="303"/>
        <end position="331"/>
    </location>
</feature>
<evidence type="ECO:0000256" key="5">
    <source>
        <dbReference type="SAM" id="MobiDB-lite"/>
    </source>
</evidence>
<dbReference type="Proteomes" id="UP001302812">
    <property type="component" value="Unassembled WGS sequence"/>
</dbReference>
<reference evidence="7" key="2">
    <citation type="submission" date="2023-05" db="EMBL/GenBank/DDBJ databases">
        <authorList>
            <consortium name="Lawrence Berkeley National Laboratory"/>
            <person name="Steindorff A."/>
            <person name="Hensen N."/>
            <person name="Bonometti L."/>
            <person name="Westerberg I."/>
            <person name="Brannstrom I.O."/>
            <person name="Guillou S."/>
            <person name="Cros-Aarteil S."/>
            <person name="Calhoun S."/>
            <person name="Haridas S."/>
            <person name="Kuo A."/>
            <person name="Mondo S."/>
            <person name="Pangilinan J."/>
            <person name="Riley R."/>
            <person name="Labutti K."/>
            <person name="Andreopoulos B."/>
            <person name="Lipzen A."/>
            <person name="Chen C."/>
            <person name="Yanf M."/>
            <person name="Daum C."/>
            <person name="Ng V."/>
            <person name="Clum A."/>
            <person name="Ohm R."/>
            <person name="Martin F."/>
            <person name="Silar P."/>
            <person name="Natvig D."/>
            <person name="Lalanne C."/>
            <person name="Gautier V."/>
            <person name="Ament-Velasquez S.L."/>
            <person name="Kruys A."/>
            <person name="Hutchinson M.I."/>
            <person name="Powell A.J."/>
            <person name="Barry K."/>
            <person name="Miller A.N."/>
            <person name="Grigoriev I.V."/>
            <person name="Debuchy R."/>
            <person name="Gladieux P."/>
            <person name="Thoren M.H."/>
            <person name="Johannesson H."/>
        </authorList>
    </citation>
    <scope>NUCLEOTIDE SEQUENCE</scope>
    <source>
        <strain evidence="7">CBS 508.74</strain>
    </source>
</reference>
<comment type="cofactor">
    <cofactor evidence="4">
        <name>heme</name>
        <dbReference type="ChEBI" id="CHEBI:30413"/>
    </cofactor>
</comment>
<dbReference type="PANTHER" id="PTHR24305">
    <property type="entry name" value="CYTOCHROME P450"/>
    <property type="match status" value="1"/>
</dbReference>
<dbReference type="EMBL" id="MU853369">
    <property type="protein sequence ID" value="KAK4107789.1"/>
    <property type="molecule type" value="Genomic_DNA"/>
</dbReference>
<dbReference type="GeneID" id="89937397"/>
<keyword evidence="8" id="KW-1185">Reference proteome</keyword>
<keyword evidence="6" id="KW-1133">Transmembrane helix</keyword>
<dbReference type="GO" id="GO:0020037">
    <property type="term" value="F:heme binding"/>
    <property type="evidence" value="ECO:0007669"/>
    <property type="project" value="InterPro"/>
</dbReference>
<dbReference type="PRINTS" id="PR00385">
    <property type="entry name" value="P450"/>
</dbReference>
<dbReference type="GO" id="GO:0004497">
    <property type="term" value="F:monooxygenase activity"/>
    <property type="evidence" value="ECO:0007669"/>
    <property type="project" value="InterPro"/>
</dbReference>
<keyword evidence="3 4" id="KW-0408">Iron</keyword>
<dbReference type="RefSeq" id="XP_064665359.1">
    <property type="nucleotide sequence ID" value="XM_064813272.1"/>
</dbReference>
<comment type="caution">
    <text evidence="7">The sequence shown here is derived from an EMBL/GenBank/DDBJ whole genome shotgun (WGS) entry which is preliminary data.</text>
</comment>
<evidence type="ECO:0000256" key="3">
    <source>
        <dbReference type="ARBA" id="ARBA00023004"/>
    </source>
</evidence>
<evidence type="ECO:0000256" key="2">
    <source>
        <dbReference type="ARBA" id="ARBA00022723"/>
    </source>
</evidence>
<feature type="transmembrane region" description="Helical" evidence="6">
    <location>
        <begin position="31"/>
        <end position="56"/>
    </location>
</feature>
<dbReference type="InterPro" id="IPR036396">
    <property type="entry name" value="Cyt_P450_sf"/>
</dbReference>
<dbReference type="GO" id="GO:0005506">
    <property type="term" value="F:iron ion binding"/>
    <property type="evidence" value="ECO:0007669"/>
    <property type="project" value="InterPro"/>
</dbReference>
<dbReference type="Pfam" id="PF00067">
    <property type="entry name" value="p450"/>
    <property type="match status" value="1"/>
</dbReference>
<dbReference type="AlphaFoldDB" id="A0AAN6T8B2"/>
<reference evidence="7" key="1">
    <citation type="journal article" date="2023" name="Mol. Phylogenet. Evol.">
        <title>Genome-scale phylogeny and comparative genomics of the fungal order Sordariales.</title>
        <authorList>
            <person name="Hensen N."/>
            <person name="Bonometti L."/>
            <person name="Westerberg I."/>
            <person name="Brannstrom I.O."/>
            <person name="Guillou S."/>
            <person name="Cros-Aarteil S."/>
            <person name="Calhoun S."/>
            <person name="Haridas S."/>
            <person name="Kuo A."/>
            <person name="Mondo S."/>
            <person name="Pangilinan J."/>
            <person name="Riley R."/>
            <person name="LaButti K."/>
            <person name="Andreopoulos B."/>
            <person name="Lipzen A."/>
            <person name="Chen C."/>
            <person name="Yan M."/>
            <person name="Daum C."/>
            <person name="Ng V."/>
            <person name="Clum A."/>
            <person name="Steindorff A."/>
            <person name="Ohm R.A."/>
            <person name="Martin F."/>
            <person name="Silar P."/>
            <person name="Natvig D.O."/>
            <person name="Lalanne C."/>
            <person name="Gautier V."/>
            <person name="Ament-Velasquez S.L."/>
            <person name="Kruys A."/>
            <person name="Hutchinson M.I."/>
            <person name="Powell A.J."/>
            <person name="Barry K."/>
            <person name="Miller A.N."/>
            <person name="Grigoriev I.V."/>
            <person name="Debuchy R."/>
            <person name="Gladieux P."/>
            <person name="Hiltunen Thoren M."/>
            <person name="Johannesson H."/>
        </authorList>
    </citation>
    <scope>NUCLEOTIDE SEQUENCE</scope>
    <source>
        <strain evidence="7">CBS 508.74</strain>
    </source>
</reference>